<feature type="compositionally biased region" description="Polar residues" evidence="1">
    <location>
        <begin position="33"/>
        <end position="50"/>
    </location>
</feature>
<organism evidence="2 3">
    <name type="scientific">Liparis tanakae</name>
    <name type="common">Tanaka's snailfish</name>
    <dbReference type="NCBI Taxonomy" id="230148"/>
    <lineage>
        <taxon>Eukaryota</taxon>
        <taxon>Metazoa</taxon>
        <taxon>Chordata</taxon>
        <taxon>Craniata</taxon>
        <taxon>Vertebrata</taxon>
        <taxon>Euteleostomi</taxon>
        <taxon>Actinopterygii</taxon>
        <taxon>Neopterygii</taxon>
        <taxon>Teleostei</taxon>
        <taxon>Neoteleostei</taxon>
        <taxon>Acanthomorphata</taxon>
        <taxon>Eupercaria</taxon>
        <taxon>Perciformes</taxon>
        <taxon>Cottioidei</taxon>
        <taxon>Cottales</taxon>
        <taxon>Liparidae</taxon>
        <taxon>Liparis</taxon>
    </lineage>
</organism>
<dbReference type="EMBL" id="SRLO01006901">
    <property type="protein sequence ID" value="TNN28438.1"/>
    <property type="molecule type" value="Genomic_DNA"/>
</dbReference>
<feature type="region of interest" description="Disordered" evidence="1">
    <location>
        <begin position="1"/>
        <end position="67"/>
    </location>
</feature>
<keyword evidence="3" id="KW-1185">Reference proteome</keyword>
<sequence length="67" mass="7083">MGSSHVASGDSHWDRASTEKGGAQGMTSRAPMVSSTPLCRPHSTSTTMTHRNLARRPKPGRAPLVAL</sequence>
<dbReference type="Proteomes" id="UP000314294">
    <property type="component" value="Unassembled WGS sequence"/>
</dbReference>
<comment type="caution">
    <text evidence="2">The sequence shown here is derived from an EMBL/GenBank/DDBJ whole genome shotgun (WGS) entry which is preliminary data.</text>
</comment>
<proteinExistence type="predicted"/>
<evidence type="ECO:0000313" key="2">
    <source>
        <dbReference type="EMBL" id="TNN28438.1"/>
    </source>
</evidence>
<dbReference type="AlphaFoldDB" id="A0A4Z2EI71"/>
<evidence type="ECO:0000256" key="1">
    <source>
        <dbReference type="SAM" id="MobiDB-lite"/>
    </source>
</evidence>
<accession>A0A4Z2EI71</accession>
<gene>
    <name evidence="2" type="ORF">EYF80_061411</name>
</gene>
<evidence type="ECO:0000313" key="3">
    <source>
        <dbReference type="Proteomes" id="UP000314294"/>
    </source>
</evidence>
<reference evidence="2 3" key="1">
    <citation type="submission" date="2019-03" db="EMBL/GenBank/DDBJ databases">
        <title>First draft genome of Liparis tanakae, snailfish: a comprehensive survey of snailfish specific genes.</title>
        <authorList>
            <person name="Kim W."/>
            <person name="Song I."/>
            <person name="Jeong J.-H."/>
            <person name="Kim D."/>
            <person name="Kim S."/>
            <person name="Ryu S."/>
            <person name="Song J.Y."/>
            <person name="Lee S.K."/>
        </authorList>
    </citation>
    <scope>NUCLEOTIDE SEQUENCE [LARGE SCALE GENOMIC DNA]</scope>
    <source>
        <tissue evidence="2">Muscle</tissue>
    </source>
</reference>
<name>A0A4Z2EI71_9TELE</name>
<protein>
    <submittedName>
        <fullName evidence="2">Uncharacterized protein</fullName>
    </submittedName>
</protein>